<comment type="similarity">
    <text evidence="2">Belongs to the ABC transporter superfamily. ABCG family. Eye pigment precursor importer (TC 3.A.1.204) subfamily.</text>
</comment>
<dbReference type="GO" id="GO:0140359">
    <property type="term" value="F:ABC-type transporter activity"/>
    <property type="evidence" value="ECO:0007669"/>
    <property type="project" value="InterPro"/>
</dbReference>
<reference evidence="12" key="1">
    <citation type="journal article" date="2013" name="Nat. Genet.">
        <title>The Capsella rubella genome and the genomic consequences of rapid mating system evolution.</title>
        <authorList>
            <person name="Slotte T."/>
            <person name="Hazzouri K.M."/>
            <person name="Agren J.A."/>
            <person name="Koenig D."/>
            <person name="Maumus F."/>
            <person name="Guo Y.L."/>
            <person name="Steige K."/>
            <person name="Platts A.E."/>
            <person name="Escobar J.S."/>
            <person name="Newman L.K."/>
            <person name="Wang W."/>
            <person name="Mandakova T."/>
            <person name="Vello E."/>
            <person name="Smith L.M."/>
            <person name="Henz S.R."/>
            <person name="Steffen J."/>
            <person name="Takuno S."/>
            <person name="Brandvain Y."/>
            <person name="Coop G."/>
            <person name="Andolfatto P."/>
            <person name="Hu T.T."/>
            <person name="Blanchette M."/>
            <person name="Clark R.M."/>
            <person name="Quesneville H."/>
            <person name="Nordborg M."/>
            <person name="Gaut B.S."/>
            <person name="Lysak M.A."/>
            <person name="Jenkins J."/>
            <person name="Grimwood J."/>
            <person name="Chapman J."/>
            <person name="Prochnik S."/>
            <person name="Shu S."/>
            <person name="Rokhsar D."/>
            <person name="Schmutz J."/>
            <person name="Weigel D."/>
            <person name="Wright S.I."/>
        </authorList>
    </citation>
    <scope>NUCLEOTIDE SEQUENCE [LARGE SCALE GENOMIC DNA]</scope>
    <source>
        <strain evidence="12">cv. Monte Gargano</strain>
    </source>
</reference>
<dbReference type="PANTHER" id="PTHR48041:SF39">
    <property type="entry name" value="ABC TRANSPORTER DOMAIN-CONTAINING PROTEIN"/>
    <property type="match status" value="1"/>
</dbReference>
<dbReference type="GO" id="GO:0005524">
    <property type="term" value="F:ATP binding"/>
    <property type="evidence" value="ECO:0007669"/>
    <property type="project" value="UniProtKB-KW"/>
</dbReference>
<evidence type="ECO:0000256" key="2">
    <source>
        <dbReference type="ARBA" id="ARBA00005814"/>
    </source>
</evidence>
<feature type="transmembrane region" description="Helical" evidence="9">
    <location>
        <begin position="505"/>
        <end position="529"/>
    </location>
</feature>
<dbReference type="PROSITE" id="PS50893">
    <property type="entry name" value="ABC_TRANSPORTER_2"/>
    <property type="match status" value="1"/>
</dbReference>
<gene>
    <name evidence="11" type="ORF">CARUB_v10018380mg</name>
</gene>
<sequence>MPRVVFSENNDICPVGSPSLAELLKDCDSFRKEDFGNRAGSEDPAHYTIDVEALHVEPVPFVLAFNNLEYDVTLRRGIGFSRKSSVKKTLLADVSGEVCDGEVLAVLGASGAGKSTLIDALAGRVAETSLRGSVTLNGEKILQSRLLKVISAYVMQDDLLFPMLTVKETLVFASEFRLPRTLSKSKKMERVETLIDQLGLRNAVDTVIGDEGHRGVSGGERRRVSIGIDIIHDPIVLFLDEPTSGLDSTNAFMVVQVLKRIARSGSIVIMSIHQPSARIIDLLDRLILLSRGKNVFNGSPTSLPQFFNEFGYPIPEKENITEFALDLIRQLEGSNEGTKELVEFNEKWQQDKLKLSQSARATPQTTSHPGLSLKESINASVSRGKLVSGSSGVNPISMETISSYANPLFFETIILAKRYMKNWIRMPELIGTRIATVMVTAILLATMYWKLDNTPRSAEERLTLFAFVVPTMFYLSLDNVPVFIQERYIFLRETTRNAYRTSSYVISHSLVSLPQLIPHSFVFASITFWTIGLSGGLEGFFFYSLIIYASFWSGASLVTFISGVVPNIMISYMVIISYVAYCLLLSGFYVNRDRIPIYWIWFHYISPLKYPYEAVLINEFDDPLRCFVKGVQVFDGTLLGGESYSRKIKLLETLSRSLRNNITESTCLRTGPNLLTQQGITQLSKWDCLWITVASGFLFRILFYFALLFGSRNKRT</sequence>
<evidence type="ECO:0000256" key="7">
    <source>
        <dbReference type="ARBA" id="ARBA00022989"/>
    </source>
</evidence>
<keyword evidence="8 9" id="KW-0472">Membrane</keyword>
<feature type="transmembrane region" description="Helical" evidence="9">
    <location>
        <begin position="430"/>
        <end position="451"/>
    </location>
</feature>
<keyword evidence="12" id="KW-1185">Reference proteome</keyword>
<evidence type="ECO:0000256" key="3">
    <source>
        <dbReference type="ARBA" id="ARBA00022448"/>
    </source>
</evidence>
<feature type="transmembrane region" description="Helical" evidence="9">
    <location>
        <begin position="463"/>
        <end position="484"/>
    </location>
</feature>
<dbReference type="FunFam" id="3.40.50.300:FF:000530">
    <property type="entry name" value="ABC transporter G family member 6"/>
    <property type="match status" value="1"/>
</dbReference>
<evidence type="ECO:0000256" key="4">
    <source>
        <dbReference type="ARBA" id="ARBA00022692"/>
    </source>
</evidence>
<dbReference type="Gene3D" id="3.40.50.300">
    <property type="entry name" value="P-loop containing nucleotide triphosphate hydrolases"/>
    <property type="match status" value="1"/>
</dbReference>
<evidence type="ECO:0000256" key="6">
    <source>
        <dbReference type="ARBA" id="ARBA00022840"/>
    </source>
</evidence>
<evidence type="ECO:0000256" key="5">
    <source>
        <dbReference type="ARBA" id="ARBA00022741"/>
    </source>
</evidence>
<feature type="transmembrane region" description="Helical" evidence="9">
    <location>
        <begin position="572"/>
        <end position="590"/>
    </location>
</feature>
<evidence type="ECO:0000259" key="10">
    <source>
        <dbReference type="PROSITE" id="PS50893"/>
    </source>
</evidence>
<evidence type="ECO:0000256" key="1">
    <source>
        <dbReference type="ARBA" id="ARBA00004141"/>
    </source>
</evidence>
<keyword evidence="6" id="KW-0067">ATP-binding</keyword>
<dbReference type="Pfam" id="PF00005">
    <property type="entry name" value="ABC_tran"/>
    <property type="match status" value="1"/>
</dbReference>
<dbReference type="InterPro" id="IPR003593">
    <property type="entry name" value="AAA+_ATPase"/>
</dbReference>
<dbReference type="InterPro" id="IPR050352">
    <property type="entry name" value="ABCG_transporters"/>
</dbReference>
<dbReference type="GO" id="GO:0016020">
    <property type="term" value="C:membrane"/>
    <property type="evidence" value="ECO:0007669"/>
    <property type="project" value="UniProtKB-SubCell"/>
</dbReference>
<dbReference type="PROSITE" id="PS00211">
    <property type="entry name" value="ABC_TRANSPORTER_1"/>
    <property type="match status" value="1"/>
</dbReference>
<dbReference type="STRING" id="81985.R0FR80"/>
<dbReference type="EMBL" id="KB870809">
    <property type="protein sequence ID" value="EOA25072.1"/>
    <property type="molecule type" value="Genomic_DNA"/>
</dbReference>
<name>R0FR80_9BRAS</name>
<accession>R0FR80</accession>
<dbReference type="OrthoDB" id="66620at2759"/>
<comment type="subcellular location">
    <subcellularLocation>
        <location evidence="1">Membrane</location>
        <topology evidence="1">Multi-pass membrane protein</topology>
    </subcellularLocation>
</comment>
<dbReference type="KEGG" id="crb:17887422"/>
<evidence type="ECO:0000256" key="8">
    <source>
        <dbReference type="ARBA" id="ARBA00023136"/>
    </source>
</evidence>
<protein>
    <recommendedName>
        <fullName evidence="10">ABC transporter domain-containing protein</fullName>
    </recommendedName>
</protein>
<dbReference type="AlphaFoldDB" id="R0FR80"/>
<dbReference type="InterPro" id="IPR027417">
    <property type="entry name" value="P-loop_NTPase"/>
</dbReference>
<evidence type="ECO:0000313" key="12">
    <source>
        <dbReference type="Proteomes" id="UP000029121"/>
    </source>
</evidence>
<dbReference type="Proteomes" id="UP000029121">
    <property type="component" value="Unassembled WGS sequence"/>
</dbReference>
<feature type="transmembrane region" description="Helical" evidence="9">
    <location>
        <begin position="689"/>
        <end position="710"/>
    </location>
</feature>
<organism evidence="11 12">
    <name type="scientific">Capsella rubella</name>
    <dbReference type="NCBI Taxonomy" id="81985"/>
    <lineage>
        <taxon>Eukaryota</taxon>
        <taxon>Viridiplantae</taxon>
        <taxon>Streptophyta</taxon>
        <taxon>Embryophyta</taxon>
        <taxon>Tracheophyta</taxon>
        <taxon>Spermatophyta</taxon>
        <taxon>Magnoliopsida</taxon>
        <taxon>eudicotyledons</taxon>
        <taxon>Gunneridae</taxon>
        <taxon>Pentapetalae</taxon>
        <taxon>rosids</taxon>
        <taxon>malvids</taxon>
        <taxon>Brassicales</taxon>
        <taxon>Brassicaceae</taxon>
        <taxon>Camelineae</taxon>
        <taxon>Capsella</taxon>
    </lineage>
</organism>
<dbReference type="SMART" id="SM00382">
    <property type="entry name" value="AAA"/>
    <property type="match status" value="1"/>
</dbReference>
<dbReference type="PANTHER" id="PTHR48041">
    <property type="entry name" value="ABC TRANSPORTER G FAMILY MEMBER 28"/>
    <property type="match status" value="1"/>
</dbReference>
<dbReference type="InterPro" id="IPR003439">
    <property type="entry name" value="ABC_transporter-like_ATP-bd"/>
</dbReference>
<keyword evidence="4 9" id="KW-0812">Transmembrane</keyword>
<keyword evidence="5" id="KW-0547">Nucleotide-binding</keyword>
<dbReference type="eggNOG" id="KOG0061">
    <property type="taxonomic scope" value="Eukaryota"/>
</dbReference>
<dbReference type="GO" id="GO:0016887">
    <property type="term" value="F:ATP hydrolysis activity"/>
    <property type="evidence" value="ECO:0007669"/>
    <property type="project" value="InterPro"/>
</dbReference>
<dbReference type="Pfam" id="PF01061">
    <property type="entry name" value="ABC2_membrane"/>
    <property type="match status" value="1"/>
</dbReference>
<keyword evidence="3" id="KW-0813">Transport</keyword>
<feature type="transmembrane region" description="Helical" evidence="9">
    <location>
        <begin position="541"/>
        <end position="565"/>
    </location>
</feature>
<evidence type="ECO:0000256" key="9">
    <source>
        <dbReference type="SAM" id="Phobius"/>
    </source>
</evidence>
<feature type="domain" description="ABC transporter" evidence="10">
    <location>
        <begin position="75"/>
        <end position="316"/>
    </location>
</feature>
<dbReference type="InterPro" id="IPR017871">
    <property type="entry name" value="ABC_transporter-like_CS"/>
</dbReference>
<evidence type="ECO:0000313" key="11">
    <source>
        <dbReference type="EMBL" id="EOA25072.1"/>
    </source>
</evidence>
<keyword evidence="7 9" id="KW-1133">Transmembrane helix</keyword>
<proteinExistence type="inferred from homology"/>
<dbReference type="InterPro" id="IPR013525">
    <property type="entry name" value="ABC2_TM"/>
</dbReference>
<dbReference type="SUPFAM" id="SSF52540">
    <property type="entry name" value="P-loop containing nucleoside triphosphate hydrolases"/>
    <property type="match status" value="1"/>
</dbReference>